<sequence>MILFLLVIDWCFFLVPHLFMLEMCGSSDSDGSQNSGSPPLQPKKRRKREDEGTSNTTTTTTNPNSELATAITKGASVLADALLANEEREEERHKSLLTLEEKRLKIEETKADLTKQAMDGLIDSINKLANSVLALASSSGKTSPRNQ</sequence>
<dbReference type="PANTHER" id="PTHR33492">
    <property type="entry name" value="OSJNBA0043A12.37 PROTEIN-RELATED"/>
    <property type="match status" value="1"/>
</dbReference>
<feature type="signal peptide" evidence="2">
    <location>
        <begin position="1"/>
        <end position="20"/>
    </location>
</feature>
<dbReference type="AlphaFoldDB" id="A0AAV9BTL5"/>
<organism evidence="3 4">
    <name type="scientific">Acorus gramineus</name>
    <name type="common">Dwarf sweet flag</name>
    <dbReference type="NCBI Taxonomy" id="55184"/>
    <lineage>
        <taxon>Eukaryota</taxon>
        <taxon>Viridiplantae</taxon>
        <taxon>Streptophyta</taxon>
        <taxon>Embryophyta</taxon>
        <taxon>Tracheophyta</taxon>
        <taxon>Spermatophyta</taxon>
        <taxon>Magnoliopsida</taxon>
        <taxon>Liliopsida</taxon>
        <taxon>Acoraceae</taxon>
        <taxon>Acorus</taxon>
    </lineage>
</organism>
<proteinExistence type="predicted"/>
<dbReference type="EMBL" id="JAUJYN010000001">
    <property type="protein sequence ID" value="KAK1279244.1"/>
    <property type="molecule type" value="Genomic_DNA"/>
</dbReference>
<accession>A0AAV9BTL5</accession>
<protein>
    <submittedName>
        <fullName evidence="3">Uncharacterized protein</fullName>
    </submittedName>
</protein>
<keyword evidence="4" id="KW-1185">Reference proteome</keyword>
<feature type="compositionally biased region" description="Low complexity" evidence="1">
    <location>
        <begin position="26"/>
        <end position="37"/>
    </location>
</feature>
<feature type="chain" id="PRO_5043317131" evidence="2">
    <location>
        <begin position="21"/>
        <end position="147"/>
    </location>
</feature>
<reference evidence="3" key="2">
    <citation type="submission" date="2023-06" db="EMBL/GenBank/DDBJ databases">
        <authorList>
            <person name="Ma L."/>
            <person name="Liu K.-W."/>
            <person name="Li Z."/>
            <person name="Hsiao Y.-Y."/>
            <person name="Qi Y."/>
            <person name="Fu T."/>
            <person name="Tang G."/>
            <person name="Zhang D."/>
            <person name="Sun W.-H."/>
            <person name="Liu D.-K."/>
            <person name="Li Y."/>
            <person name="Chen G.-Z."/>
            <person name="Liu X.-D."/>
            <person name="Liao X.-Y."/>
            <person name="Jiang Y.-T."/>
            <person name="Yu X."/>
            <person name="Hao Y."/>
            <person name="Huang J."/>
            <person name="Zhao X.-W."/>
            <person name="Ke S."/>
            <person name="Chen Y.-Y."/>
            <person name="Wu W.-L."/>
            <person name="Hsu J.-L."/>
            <person name="Lin Y.-F."/>
            <person name="Huang M.-D."/>
            <person name="Li C.-Y."/>
            <person name="Huang L."/>
            <person name="Wang Z.-W."/>
            <person name="Zhao X."/>
            <person name="Zhong W.-Y."/>
            <person name="Peng D.-H."/>
            <person name="Ahmad S."/>
            <person name="Lan S."/>
            <person name="Zhang J.-S."/>
            <person name="Tsai W.-C."/>
            <person name="Van De Peer Y."/>
            <person name="Liu Z.-J."/>
        </authorList>
    </citation>
    <scope>NUCLEOTIDE SEQUENCE</scope>
    <source>
        <strain evidence="3">SCP</strain>
        <tissue evidence="3">Leaves</tissue>
    </source>
</reference>
<feature type="region of interest" description="Disordered" evidence="1">
    <location>
        <begin position="26"/>
        <end position="68"/>
    </location>
</feature>
<evidence type="ECO:0000313" key="4">
    <source>
        <dbReference type="Proteomes" id="UP001179952"/>
    </source>
</evidence>
<keyword evidence="2" id="KW-0732">Signal</keyword>
<name>A0AAV9BTL5_ACOGR</name>
<feature type="compositionally biased region" description="Low complexity" evidence="1">
    <location>
        <begin position="53"/>
        <end position="65"/>
    </location>
</feature>
<dbReference type="Proteomes" id="UP001179952">
    <property type="component" value="Unassembled WGS sequence"/>
</dbReference>
<comment type="caution">
    <text evidence="3">The sequence shown here is derived from an EMBL/GenBank/DDBJ whole genome shotgun (WGS) entry which is preliminary data.</text>
</comment>
<evidence type="ECO:0000256" key="2">
    <source>
        <dbReference type="SAM" id="SignalP"/>
    </source>
</evidence>
<gene>
    <name evidence="3" type="ORF">QJS04_geneDACA021259</name>
</gene>
<reference evidence="3" key="1">
    <citation type="journal article" date="2023" name="Nat. Commun.">
        <title>Diploid and tetraploid genomes of Acorus and the evolution of monocots.</title>
        <authorList>
            <person name="Ma L."/>
            <person name="Liu K.W."/>
            <person name="Li Z."/>
            <person name="Hsiao Y.Y."/>
            <person name="Qi Y."/>
            <person name="Fu T."/>
            <person name="Tang G.D."/>
            <person name="Zhang D."/>
            <person name="Sun W.H."/>
            <person name="Liu D.K."/>
            <person name="Li Y."/>
            <person name="Chen G.Z."/>
            <person name="Liu X.D."/>
            <person name="Liao X.Y."/>
            <person name="Jiang Y.T."/>
            <person name="Yu X."/>
            <person name="Hao Y."/>
            <person name="Huang J."/>
            <person name="Zhao X.W."/>
            <person name="Ke S."/>
            <person name="Chen Y.Y."/>
            <person name="Wu W.L."/>
            <person name="Hsu J.L."/>
            <person name="Lin Y.F."/>
            <person name="Huang M.D."/>
            <person name="Li C.Y."/>
            <person name="Huang L."/>
            <person name="Wang Z.W."/>
            <person name="Zhao X."/>
            <person name="Zhong W.Y."/>
            <person name="Peng D.H."/>
            <person name="Ahmad S."/>
            <person name="Lan S."/>
            <person name="Zhang J.S."/>
            <person name="Tsai W.C."/>
            <person name="Van de Peer Y."/>
            <person name="Liu Z.J."/>
        </authorList>
    </citation>
    <scope>NUCLEOTIDE SEQUENCE</scope>
    <source>
        <strain evidence="3">SCP</strain>
    </source>
</reference>
<evidence type="ECO:0000256" key="1">
    <source>
        <dbReference type="SAM" id="MobiDB-lite"/>
    </source>
</evidence>
<dbReference type="PANTHER" id="PTHR33492:SF12">
    <property type="entry name" value="HOMEODOMAIN-LIKE SUPERFAMILY PROTEIN-RELATED"/>
    <property type="match status" value="1"/>
</dbReference>
<evidence type="ECO:0000313" key="3">
    <source>
        <dbReference type="EMBL" id="KAK1279244.1"/>
    </source>
</evidence>